<name>A0A8C4ZT47_GADMO</name>
<keyword evidence="2 8" id="KW-0812">Transmembrane</keyword>
<accession>A0A8C4ZT47</accession>
<feature type="transmembrane region" description="Helical" evidence="8">
    <location>
        <begin position="34"/>
        <end position="55"/>
    </location>
</feature>
<dbReference type="SUPFAM" id="SSF81321">
    <property type="entry name" value="Family A G protein-coupled receptor-like"/>
    <property type="match status" value="1"/>
</dbReference>
<evidence type="ECO:0000256" key="3">
    <source>
        <dbReference type="ARBA" id="ARBA00022989"/>
    </source>
</evidence>
<evidence type="ECO:0000256" key="4">
    <source>
        <dbReference type="ARBA" id="ARBA00023040"/>
    </source>
</evidence>
<organism evidence="10 11">
    <name type="scientific">Gadus morhua</name>
    <name type="common">Atlantic cod</name>
    <dbReference type="NCBI Taxonomy" id="8049"/>
    <lineage>
        <taxon>Eukaryota</taxon>
        <taxon>Metazoa</taxon>
        <taxon>Chordata</taxon>
        <taxon>Craniata</taxon>
        <taxon>Vertebrata</taxon>
        <taxon>Euteleostomi</taxon>
        <taxon>Actinopterygii</taxon>
        <taxon>Neopterygii</taxon>
        <taxon>Teleostei</taxon>
        <taxon>Neoteleostei</taxon>
        <taxon>Acanthomorphata</taxon>
        <taxon>Zeiogadaria</taxon>
        <taxon>Gadariae</taxon>
        <taxon>Gadiformes</taxon>
        <taxon>Gadoidei</taxon>
        <taxon>Gadidae</taxon>
        <taxon>Gadus</taxon>
    </lineage>
</organism>
<comment type="subcellular location">
    <subcellularLocation>
        <location evidence="1">Membrane</location>
        <topology evidence="1">Multi-pass membrane protein</topology>
    </subcellularLocation>
</comment>
<dbReference type="InterPro" id="IPR000276">
    <property type="entry name" value="GPCR_Rhodpsn"/>
</dbReference>
<dbReference type="OMA" id="FRIYYLY"/>
<dbReference type="GeneTree" id="ENSGT01030000234518"/>
<dbReference type="AlphaFoldDB" id="A0A8C4ZT47"/>
<dbReference type="InterPro" id="IPR047160">
    <property type="entry name" value="GP183-like"/>
</dbReference>
<dbReference type="PRINTS" id="PR01157">
    <property type="entry name" value="P2YPURNOCPTR"/>
</dbReference>
<evidence type="ECO:0000256" key="8">
    <source>
        <dbReference type="SAM" id="Phobius"/>
    </source>
</evidence>
<evidence type="ECO:0000259" key="9">
    <source>
        <dbReference type="PROSITE" id="PS50262"/>
    </source>
</evidence>
<keyword evidence="7" id="KW-0807">Transducer</keyword>
<reference evidence="10" key="1">
    <citation type="submission" date="2025-08" db="UniProtKB">
        <authorList>
            <consortium name="Ensembl"/>
        </authorList>
    </citation>
    <scope>IDENTIFICATION</scope>
</reference>
<protein>
    <recommendedName>
        <fullName evidence="9">G-protein coupled receptors family 1 profile domain-containing protein</fullName>
    </recommendedName>
</protein>
<feature type="transmembrane region" description="Helical" evidence="8">
    <location>
        <begin position="149"/>
        <end position="168"/>
    </location>
</feature>
<evidence type="ECO:0000256" key="1">
    <source>
        <dbReference type="ARBA" id="ARBA00004141"/>
    </source>
</evidence>
<evidence type="ECO:0000313" key="10">
    <source>
        <dbReference type="Ensembl" id="ENSGMOP00000021480.2"/>
    </source>
</evidence>
<feature type="transmembrane region" description="Helical" evidence="8">
    <location>
        <begin position="109"/>
        <end position="128"/>
    </location>
</feature>
<dbReference type="GO" id="GO:0008142">
    <property type="term" value="F:oxysterol binding"/>
    <property type="evidence" value="ECO:0007669"/>
    <property type="project" value="InterPro"/>
</dbReference>
<evidence type="ECO:0000256" key="5">
    <source>
        <dbReference type="ARBA" id="ARBA00023136"/>
    </source>
</evidence>
<dbReference type="Pfam" id="PF00001">
    <property type="entry name" value="7tm_1"/>
    <property type="match status" value="1"/>
</dbReference>
<evidence type="ECO:0000313" key="11">
    <source>
        <dbReference type="Proteomes" id="UP000694546"/>
    </source>
</evidence>
<keyword evidence="11" id="KW-1185">Reference proteome</keyword>
<evidence type="ECO:0000256" key="7">
    <source>
        <dbReference type="ARBA" id="ARBA00023224"/>
    </source>
</evidence>
<dbReference type="GO" id="GO:0016020">
    <property type="term" value="C:membrane"/>
    <property type="evidence" value="ECO:0007669"/>
    <property type="project" value="UniProtKB-SubCell"/>
</dbReference>
<sequence>SSKGGTRVHMPSSHDSACGNNTGQNHEVYNKVLLSIYTVVLLSGITCLVLTMRVLKFASHSLTTIAVLNLVFAHFLFLVTLPFRIYYYAVGQWTLGDGLCKAVSSMIHVHLYMSFVCYVVILVTRLLLFHKRANQVEFHRRTHALIGSLAIWVVVVVVLPCVISFTYGNKNTTNETCFDFGKDIKDGAMALNYVSGSVIIGVSVVLTGLQAHVLLVLYREHGRTCFGQQVFAAQLKSLCFALVMMVCFVPYHMFRMYYISHLTCQHINEVFLSLTTLNCLDMLTFLGKGTWLWCYK</sequence>
<dbReference type="PROSITE" id="PS50262">
    <property type="entry name" value="G_PROTEIN_RECEP_F1_2"/>
    <property type="match status" value="1"/>
</dbReference>
<reference evidence="10" key="2">
    <citation type="submission" date="2025-09" db="UniProtKB">
        <authorList>
            <consortium name="Ensembl"/>
        </authorList>
    </citation>
    <scope>IDENTIFICATION</scope>
</reference>
<feature type="transmembrane region" description="Helical" evidence="8">
    <location>
        <begin position="188"/>
        <end position="218"/>
    </location>
</feature>
<dbReference type="Ensembl" id="ENSGMOT00000021998.2">
    <property type="protein sequence ID" value="ENSGMOP00000021480.2"/>
    <property type="gene ID" value="ENSGMOG00000019993.2"/>
</dbReference>
<feature type="domain" description="G-protein coupled receptors family 1 profile" evidence="9">
    <location>
        <begin position="43"/>
        <end position="158"/>
    </location>
</feature>
<dbReference type="Gene3D" id="1.20.1070.10">
    <property type="entry name" value="Rhodopsin 7-helix transmembrane proteins"/>
    <property type="match status" value="1"/>
</dbReference>
<keyword evidence="6" id="KW-0675">Receptor</keyword>
<feature type="transmembrane region" description="Helical" evidence="8">
    <location>
        <begin position="67"/>
        <end position="89"/>
    </location>
</feature>
<keyword evidence="3 8" id="KW-1133">Transmembrane helix</keyword>
<dbReference type="Proteomes" id="UP000694546">
    <property type="component" value="Chromosome 23"/>
</dbReference>
<feature type="transmembrane region" description="Helical" evidence="8">
    <location>
        <begin position="230"/>
        <end position="251"/>
    </location>
</feature>
<evidence type="ECO:0000256" key="6">
    <source>
        <dbReference type="ARBA" id="ARBA00023170"/>
    </source>
</evidence>
<dbReference type="PANTHER" id="PTHR24237">
    <property type="entry name" value="G-PROTEIN COUPLED RECEPTOR"/>
    <property type="match status" value="1"/>
</dbReference>
<dbReference type="InterPro" id="IPR017452">
    <property type="entry name" value="GPCR_Rhodpsn_7TM"/>
</dbReference>
<keyword evidence="5 8" id="KW-0472">Membrane</keyword>
<dbReference type="PANTHER" id="PTHR24237:SF35">
    <property type="entry name" value="G-PROTEIN COUPLED RECEPTOR 141-RELATED"/>
    <property type="match status" value="1"/>
</dbReference>
<dbReference type="GO" id="GO:0004930">
    <property type="term" value="F:G protein-coupled receptor activity"/>
    <property type="evidence" value="ECO:0007669"/>
    <property type="project" value="UniProtKB-KW"/>
</dbReference>
<evidence type="ECO:0000256" key="2">
    <source>
        <dbReference type="ARBA" id="ARBA00022692"/>
    </source>
</evidence>
<proteinExistence type="predicted"/>
<keyword evidence="4" id="KW-0297">G-protein coupled receptor</keyword>